<evidence type="ECO:0000256" key="2">
    <source>
        <dbReference type="ARBA" id="ARBA00022475"/>
    </source>
</evidence>
<feature type="transmembrane region" description="Helical" evidence="6">
    <location>
        <begin position="243"/>
        <end position="260"/>
    </location>
</feature>
<proteinExistence type="predicted"/>
<keyword evidence="9" id="KW-1185">Reference proteome</keyword>
<dbReference type="AlphaFoldDB" id="F8BWA5"/>
<keyword evidence="4 6" id="KW-1133">Transmembrane helix</keyword>
<dbReference type="STRING" id="504832.OCA5_c05190"/>
<dbReference type="InterPro" id="IPR047689">
    <property type="entry name" value="CopD"/>
</dbReference>
<dbReference type="Proteomes" id="UP000007730">
    <property type="component" value="Chromosome"/>
</dbReference>
<dbReference type="PATRIC" id="fig|504832.7.peg.543"/>
<feature type="transmembrane region" description="Helical" evidence="6">
    <location>
        <begin position="291"/>
        <end position="310"/>
    </location>
</feature>
<dbReference type="OrthoDB" id="8141337at2"/>
<keyword evidence="5 6" id="KW-0472">Membrane</keyword>
<dbReference type="PANTHER" id="PTHR34820:SF4">
    <property type="entry name" value="INNER MEMBRANE PROTEIN YEBZ"/>
    <property type="match status" value="1"/>
</dbReference>
<feature type="domain" description="Copper resistance protein D" evidence="7">
    <location>
        <begin position="196"/>
        <end position="303"/>
    </location>
</feature>
<evidence type="ECO:0000259" key="7">
    <source>
        <dbReference type="Pfam" id="PF05425"/>
    </source>
</evidence>
<comment type="subcellular location">
    <subcellularLocation>
        <location evidence="1">Cell membrane</location>
        <topology evidence="1">Multi-pass membrane protein</topology>
    </subcellularLocation>
</comment>
<dbReference type="KEGG" id="ocg:OCA5_c05190"/>
<gene>
    <name evidence="8" type="ordered locus">OCA5_c05190</name>
</gene>
<keyword evidence="3 6" id="KW-0812">Transmembrane</keyword>
<organism evidence="8 9">
    <name type="scientific">Afipia carboxidovorans (strain ATCC 49405 / DSM 1227 / KCTC 32145 / OM5)</name>
    <name type="common">Oligotropha carboxidovorans</name>
    <dbReference type="NCBI Taxonomy" id="504832"/>
    <lineage>
        <taxon>Bacteria</taxon>
        <taxon>Pseudomonadati</taxon>
        <taxon>Pseudomonadota</taxon>
        <taxon>Alphaproteobacteria</taxon>
        <taxon>Hyphomicrobiales</taxon>
        <taxon>Nitrobacteraceae</taxon>
        <taxon>Afipia</taxon>
    </lineage>
</organism>
<protein>
    <submittedName>
        <fullName evidence="8">Putative copper resistance protein D</fullName>
    </submittedName>
</protein>
<evidence type="ECO:0000256" key="3">
    <source>
        <dbReference type="ARBA" id="ARBA00022692"/>
    </source>
</evidence>
<evidence type="ECO:0000256" key="4">
    <source>
        <dbReference type="ARBA" id="ARBA00022989"/>
    </source>
</evidence>
<sequence>MIEFGLIVARFLHYLATTALAGISLFPLYAYAGAEPDVLGCWRQRWLFWTAVAVLFSGLCWFAFAAANMSGSMTDLVDAETTWAVVHDTDFGTVWTMRMLLAVLTVGVAAWGLRSKVAAHHQNWMTPLLAAILLASLAGTGHAQIEQGWAGVMHIVADAVHLLAAGAWLGGLIPLALILHRYLGTDLNVGSKDVDRILIRFSGMGYLAVAALIGSGLVNGWFLVGSPSGLLNTPYGQILLGKLALFGGMLALALANRFWLVPSLGRIRTDAAEGLARSSARLRNHVLGEQFLGWMVLLAVSILGTMQPAAG</sequence>
<feature type="transmembrane region" description="Helical" evidence="6">
    <location>
        <begin position="12"/>
        <end position="34"/>
    </location>
</feature>
<feature type="transmembrane region" description="Helical" evidence="6">
    <location>
        <begin position="204"/>
        <end position="223"/>
    </location>
</feature>
<feature type="transmembrane region" description="Helical" evidence="6">
    <location>
        <begin position="125"/>
        <end position="145"/>
    </location>
</feature>
<dbReference type="Pfam" id="PF05425">
    <property type="entry name" value="CopD"/>
    <property type="match status" value="1"/>
</dbReference>
<dbReference type="GO" id="GO:0006825">
    <property type="term" value="P:copper ion transport"/>
    <property type="evidence" value="ECO:0007669"/>
    <property type="project" value="InterPro"/>
</dbReference>
<feature type="transmembrane region" description="Helical" evidence="6">
    <location>
        <begin position="46"/>
        <end position="67"/>
    </location>
</feature>
<keyword evidence="2" id="KW-1003">Cell membrane</keyword>
<dbReference type="PANTHER" id="PTHR34820">
    <property type="entry name" value="INNER MEMBRANE PROTEIN YEBZ"/>
    <property type="match status" value="1"/>
</dbReference>
<accession>F8BWA5</accession>
<evidence type="ECO:0000313" key="8">
    <source>
        <dbReference type="EMBL" id="AEI05243.1"/>
    </source>
</evidence>
<evidence type="ECO:0000256" key="6">
    <source>
        <dbReference type="SAM" id="Phobius"/>
    </source>
</evidence>
<feature type="transmembrane region" description="Helical" evidence="6">
    <location>
        <begin position="165"/>
        <end position="183"/>
    </location>
</feature>
<dbReference type="InterPro" id="IPR032694">
    <property type="entry name" value="CopC/D"/>
</dbReference>
<feature type="transmembrane region" description="Helical" evidence="6">
    <location>
        <begin position="95"/>
        <end position="113"/>
    </location>
</feature>
<dbReference type="NCBIfam" id="NF033808">
    <property type="entry name" value="copper_CopD"/>
    <property type="match status" value="1"/>
</dbReference>
<evidence type="ECO:0000256" key="1">
    <source>
        <dbReference type="ARBA" id="ARBA00004651"/>
    </source>
</evidence>
<evidence type="ECO:0000313" key="9">
    <source>
        <dbReference type="Proteomes" id="UP000007730"/>
    </source>
</evidence>
<dbReference type="InterPro" id="IPR008457">
    <property type="entry name" value="Cu-R_CopD_dom"/>
</dbReference>
<name>F8BWA5_AFIC5</name>
<dbReference type="HOGENOM" id="CLU_075540_0_0_5"/>
<dbReference type="GO" id="GO:0005886">
    <property type="term" value="C:plasma membrane"/>
    <property type="evidence" value="ECO:0007669"/>
    <property type="project" value="UniProtKB-SubCell"/>
</dbReference>
<dbReference type="EMBL" id="CP002826">
    <property type="protein sequence ID" value="AEI05243.1"/>
    <property type="molecule type" value="Genomic_DNA"/>
</dbReference>
<reference evidence="8 9" key="1">
    <citation type="journal article" date="2011" name="J. Bacteriol.">
        <title>Complete genome sequences of the chemolithoautotrophic Oligotropha carboxidovorans strains OM4 and OM5.</title>
        <authorList>
            <person name="Volland S."/>
            <person name="Rachinger M."/>
            <person name="Strittmatter A."/>
            <person name="Daniel R."/>
            <person name="Gottschalk G."/>
            <person name="Meyer O."/>
        </authorList>
    </citation>
    <scope>NUCLEOTIDE SEQUENCE [LARGE SCALE GENOMIC DNA]</scope>
    <source>
        <strain evidence="9">ATCC 49405 / DSM 1227 / KCTC 32145 / OM5</strain>
    </source>
</reference>
<evidence type="ECO:0000256" key="5">
    <source>
        <dbReference type="ARBA" id="ARBA00023136"/>
    </source>
</evidence>
<dbReference type="RefSeq" id="WP_013912808.1">
    <property type="nucleotide sequence ID" value="NC_015684.1"/>
</dbReference>